<dbReference type="Pfam" id="PF00211">
    <property type="entry name" value="Guanylate_cyc"/>
    <property type="match status" value="1"/>
</dbReference>
<comment type="subcellular location">
    <subcellularLocation>
        <location evidence="1">Cell membrane</location>
        <topology evidence="1">Multi-pass membrane protein</topology>
    </subcellularLocation>
</comment>
<feature type="domain" description="Guanylate cyclase" evidence="5">
    <location>
        <begin position="119"/>
        <end position="250"/>
    </location>
</feature>
<dbReference type="InterPro" id="IPR001041">
    <property type="entry name" value="2Fe-2S_ferredoxin-type"/>
</dbReference>
<comment type="caution">
    <text evidence="7">The sequence shown here is derived from an EMBL/GenBank/DDBJ whole genome shotgun (WGS) entry which is preliminary data.</text>
</comment>
<organism evidence="7 8">
    <name type="scientific">Neosynechococcus sphagnicola sy1</name>
    <dbReference type="NCBI Taxonomy" id="1497020"/>
    <lineage>
        <taxon>Bacteria</taxon>
        <taxon>Bacillati</taxon>
        <taxon>Cyanobacteriota</taxon>
        <taxon>Cyanophyceae</taxon>
        <taxon>Neosynechococcales</taxon>
        <taxon>Neosynechococcaceae</taxon>
        <taxon>Neosynechococcus</taxon>
    </lineage>
</organism>
<proteinExistence type="inferred from homology"/>
<reference evidence="7 8" key="1">
    <citation type="journal article" date="2014" name="Mol. Ecol.">
        <title>Evolution of Synechococcus.</title>
        <authorList>
            <person name="Dvorak P."/>
            <person name="Casamatta D."/>
            <person name="Hasler P."/>
            <person name="Poulickova A."/>
            <person name="Ondrej V."/>
            <person name="Sanges R."/>
        </authorList>
    </citation>
    <scope>NUCLEOTIDE SEQUENCE [LARGE SCALE GENOMIC DNA]</scope>
    <source>
        <strain evidence="7 8">CAUP A 1101</strain>
    </source>
</reference>
<dbReference type="GO" id="GO:0006171">
    <property type="term" value="P:cAMP biosynthetic process"/>
    <property type="evidence" value="ECO:0007669"/>
    <property type="project" value="TreeGrafter"/>
</dbReference>
<dbReference type="OrthoDB" id="9762462at2"/>
<dbReference type="InterPro" id="IPR050697">
    <property type="entry name" value="Adenylyl/Guanylyl_Cyclase_3/4"/>
</dbReference>
<evidence type="ECO:0000256" key="4">
    <source>
        <dbReference type="ARBA" id="ARBA00023136"/>
    </source>
</evidence>
<keyword evidence="3" id="KW-1003">Cell membrane</keyword>
<dbReference type="PANTHER" id="PTHR43081">
    <property type="entry name" value="ADENYLATE CYCLASE, TERMINAL-DIFFERENTIATION SPECIFIC-RELATED"/>
    <property type="match status" value="1"/>
</dbReference>
<dbReference type="SUPFAM" id="SSF54292">
    <property type="entry name" value="2Fe-2S ferredoxin-like"/>
    <property type="match status" value="1"/>
</dbReference>
<dbReference type="SMART" id="SM00044">
    <property type="entry name" value="CYCc"/>
    <property type="match status" value="1"/>
</dbReference>
<dbReference type="PANTHER" id="PTHR43081:SF17">
    <property type="entry name" value="BLL5647 PROTEIN"/>
    <property type="match status" value="1"/>
</dbReference>
<dbReference type="GO" id="GO:0005886">
    <property type="term" value="C:plasma membrane"/>
    <property type="evidence" value="ECO:0007669"/>
    <property type="project" value="UniProtKB-SubCell"/>
</dbReference>
<accession>A0A098TPG7</accession>
<evidence type="ECO:0000313" key="8">
    <source>
        <dbReference type="Proteomes" id="UP000030170"/>
    </source>
</evidence>
<feature type="domain" description="2Fe-2S ferredoxin-type" evidence="6">
    <location>
        <begin position="2"/>
        <end position="96"/>
    </location>
</feature>
<dbReference type="InterPro" id="IPR036010">
    <property type="entry name" value="2Fe-2S_ferredoxin-like_sf"/>
</dbReference>
<name>A0A098TPG7_9CYAN</name>
<evidence type="ECO:0000313" key="7">
    <source>
        <dbReference type="EMBL" id="KGF72728.1"/>
    </source>
</evidence>
<dbReference type="Pfam" id="PF00111">
    <property type="entry name" value="Fer2"/>
    <property type="match status" value="1"/>
</dbReference>
<dbReference type="PROSITE" id="PS51085">
    <property type="entry name" value="2FE2S_FER_2"/>
    <property type="match status" value="1"/>
</dbReference>
<comment type="similarity">
    <text evidence="2">Belongs to the adenylyl cyclase class-3 family.</text>
</comment>
<dbReference type="GO" id="GO:0051536">
    <property type="term" value="F:iron-sulfur cluster binding"/>
    <property type="evidence" value="ECO:0007669"/>
    <property type="project" value="InterPro"/>
</dbReference>
<dbReference type="Gene3D" id="3.30.70.1230">
    <property type="entry name" value="Nucleotide cyclase"/>
    <property type="match status" value="1"/>
</dbReference>
<gene>
    <name evidence="7" type="ORF">DO97_05095</name>
</gene>
<dbReference type="RefSeq" id="WP_036532952.1">
    <property type="nucleotide sequence ID" value="NZ_JJML01000019.1"/>
</dbReference>
<keyword evidence="4" id="KW-0472">Membrane</keyword>
<evidence type="ECO:0000259" key="6">
    <source>
        <dbReference type="PROSITE" id="PS51085"/>
    </source>
</evidence>
<dbReference type="GO" id="GO:0035556">
    <property type="term" value="P:intracellular signal transduction"/>
    <property type="evidence" value="ECO:0007669"/>
    <property type="project" value="InterPro"/>
</dbReference>
<protein>
    <submittedName>
        <fullName evidence="7">Adenylate cyclase</fullName>
    </submittedName>
</protein>
<evidence type="ECO:0000256" key="2">
    <source>
        <dbReference type="ARBA" id="ARBA00005381"/>
    </source>
</evidence>
<dbReference type="CDD" id="cd00207">
    <property type="entry name" value="fer2"/>
    <property type="match status" value="1"/>
</dbReference>
<dbReference type="CDD" id="cd07302">
    <property type="entry name" value="CHD"/>
    <property type="match status" value="1"/>
</dbReference>
<dbReference type="Gene3D" id="3.10.20.30">
    <property type="match status" value="1"/>
</dbReference>
<dbReference type="InterPro" id="IPR029787">
    <property type="entry name" value="Nucleotide_cyclase"/>
</dbReference>
<dbReference type="SUPFAM" id="SSF55073">
    <property type="entry name" value="Nucleotide cyclase"/>
    <property type="match status" value="1"/>
</dbReference>
<keyword evidence="8" id="KW-1185">Reference proteome</keyword>
<dbReference type="InterPro" id="IPR001054">
    <property type="entry name" value="A/G_cyclase"/>
</dbReference>
<dbReference type="PROSITE" id="PS50125">
    <property type="entry name" value="GUANYLATE_CYCLASE_2"/>
    <property type="match status" value="1"/>
</dbReference>
<dbReference type="STRING" id="1497020.DO97_05095"/>
<dbReference type="EMBL" id="JJML01000019">
    <property type="protein sequence ID" value="KGF72728.1"/>
    <property type="molecule type" value="Genomic_DNA"/>
</dbReference>
<dbReference type="InterPro" id="IPR012675">
    <property type="entry name" value="Beta-grasp_dom_sf"/>
</dbReference>
<dbReference type="AlphaFoldDB" id="A0A098TPG7"/>
<evidence type="ECO:0000259" key="5">
    <source>
        <dbReference type="PROSITE" id="PS50125"/>
    </source>
</evidence>
<evidence type="ECO:0000256" key="1">
    <source>
        <dbReference type="ARBA" id="ARBA00004651"/>
    </source>
</evidence>
<evidence type="ECO:0000256" key="3">
    <source>
        <dbReference type="ARBA" id="ARBA00022475"/>
    </source>
</evidence>
<dbReference type="GO" id="GO:0004016">
    <property type="term" value="F:adenylate cyclase activity"/>
    <property type="evidence" value="ECO:0007669"/>
    <property type="project" value="UniProtKB-ARBA"/>
</dbReference>
<sequence>MANIHSLPDQRSVEIDPSETILEALLNADIPHTHVCGGHAYCSTCRVMILKGIENCSPTTTAERTLARKLEFPFHIRLACQTRVTGDVSIRRMVIDNEDIDIVDAQLSTGSIGTQKTVAVLFASIRGATNFDEVNFPYDMIYILSRYFHSMNQVVNRYGGVINNYMGIWCLAIFGLEDTDQPVQRAVWSGLEMLRAIRELNDYLKQLSYQPLQLTLGVHYGPAVIVPVDPSRPSLITAAGNAVNLVSRIEAANREVGSQLLVSEAAYAQIQAEAAVNRHQTIAISGSRSGLQVYEVVGMKGEPPVKLEKADPSMPLTKRVMSFMQKFAGSWGKNK</sequence>
<dbReference type="Proteomes" id="UP000030170">
    <property type="component" value="Unassembled WGS sequence"/>
</dbReference>